<dbReference type="EMBL" id="CP119075">
    <property type="protein sequence ID" value="WED63480.1"/>
    <property type="molecule type" value="Genomic_DNA"/>
</dbReference>
<protein>
    <submittedName>
        <fullName evidence="2">Uncharacterized protein</fullName>
    </submittedName>
</protein>
<dbReference type="KEGG" id="slom:PXH66_14160"/>
<dbReference type="RefSeq" id="WP_330929142.1">
    <property type="nucleotide sequence ID" value="NZ_CP119075.1"/>
</dbReference>
<name>A0AAE9ZQW1_9BACT</name>
<dbReference type="AlphaFoldDB" id="A0AAE9ZQW1"/>
<sequence length="211" mass="24155">MKGRSQVLRWSLTLAIASVVRGDEDSVLAKMAEVMPVYNPPVQESVSEEETVYPSHQERPRLRSIPPRKTREVTYPPRAPDVETEREVVQLPEVTVETTQLPTVELPRLEIKPPKKNVEIEPFLTGEALAEKLVEKHLSAFDRLVLNRFTIPLLGSSLQQRAREAEAREQFAKAMNEIATGIEQAKVWGVSDEEQEALREEYYRLLMTRPR</sequence>
<feature type="region of interest" description="Disordered" evidence="1">
    <location>
        <begin position="42"/>
        <end position="83"/>
    </location>
</feature>
<reference evidence="2" key="1">
    <citation type="submission" date="2023-03" db="EMBL/GenBank/DDBJ databases">
        <title>Lomoglobus Profundus gen. nov., sp. nov., a novel member of the phylum Verrucomicrobia, isolated from deep-marine sediment of South China Sea.</title>
        <authorList>
            <person name="Ahmad T."/>
            <person name="Ishaq S.E."/>
            <person name="Wang F."/>
        </authorList>
    </citation>
    <scope>NUCLEOTIDE SEQUENCE</scope>
    <source>
        <strain evidence="2">LMO-M01</strain>
    </source>
</reference>
<dbReference type="Proteomes" id="UP001218638">
    <property type="component" value="Chromosome"/>
</dbReference>
<accession>A0AAE9ZQW1</accession>
<evidence type="ECO:0000313" key="2">
    <source>
        <dbReference type="EMBL" id="WED63480.1"/>
    </source>
</evidence>
<keyword evidence="3" id="KW-1185">Reference proteome</keyword>
<gene>
    <name evidence="2" type="ORF">PXH66_14160</name>
</gene>
<organism evidence="2 3">
    <name type="scientific">Synoicihabitans lomoniglobus</name>
    <dbReference type="NCBI Taxonomy" id="2909285"/>
    <lineage>
        <taxon>Bacteria</taxon>
        <taxon>Pseudomonadati</taxon>
        <taxon>Verrucomicrobiota</taxon>
        <taxon>Opitutia</taxon>
        <taxon>Opitutales</taxon>
        <taxon>Opitutaceae</taxon>
        <taxon>Synoicihabitans</taxon>
    </lineage>
</organism>
<proteinExistence type="predicted"/>
<evidence type="ECO:0000256" key="1">
    <source>
        <dbReference type="SAM" id="MobiDB-lite"/>
    </source>
</evidence>
<evidence type="ECO:0000313" key="3">
    <source>
        <dbReference type="Proteomes" id="UP001218638"/>
    </source>
</evidence>